<dbReference type="SUPFAM" id="SSF143990">
    <property type="entry name" value="YbiA-like"/>
    <property type="match status" value="1"/>
</dbReference>
<gene>
    <name evidence="3" type="ORF">BCR39DRAFT_510789</name>
</gene>
<organism evidence="3 4">
    <name type="scientific">Naematelia encephala</name>
    <dbReference type="NCBI Taxonomy" id="71784"/>
    <lineage>
        <taxon>Eukaryota</taxon>
        <taxon>Fungi</taxon>
        <taxon>Dikarya</taxon>
        <taxon>Basidiomycota</taxon>
        <taxon>Agaricomycotina</taxon>
        <taxon>Tremellomycetes</taxon>
        <taxon>Tremellales</taxon>
        <taxon>Naemateliaceae</taxon>
        <taxon>Naematelia</taxon>
    </lineage>
</organism>
<name>A0A1Y2BLH1_9TREE</name>
<dbReference type="EMBL" id="MCFC01000001">
    <property type="protein sequence ID" value="ORY35561.1"/>
    <property type="molecule type" value="Genomic_DNA"/>
</dbReference>
<dbReference type="NCBIfam" id="TIGR02464">
    <property type="entry name" value="ribofla_fusion"/>
    <property type="match status" value="1"/>
</dbReference>
<dbReference type="Gene3D" id="1.10.357.40">
    <property type="entry name" value="YbiA-like"/>
    <property type="match status" value="1"/>
</dbReference>
<dbReference type="Pfam" id="PF08719">
    <property type="entry name" value="NADAR"/>
    <property type="match status" value="1"/>
</dbReference>
<dbReference type="STRING" id="71784.A0A1Y2BLH1"/>
<comment type="caution">
    <text evidence="3">The sequence shown here is derived from an EMBL/GenBank/DDBJ whole genome shotgun (WGS) entry which is preliminary data.</text>
</comment>
<dbReference type="OrthoDB" id="206452at2759"/>
<dbReference type="CDD" id="cd15457">
    <property type="entry name" value="NADAR"/>
    <property type="match status" value="1"/>
</dbReference>
<evidence type="ECO:0000313" key="4">
    <source>
        <dbReference type="Proteomes" id="UP000193986"/>
    </source>
</evidence>
<sequence>MASSIPPEPAMTKTTTTTTTDPTSETTAFASSASPASSSTTSFYPYILFYDHIPSPSNPRSLACFSHWYPSPYLDPNYPGVTFRTAEHYMMYGKALLFDPSAARAIADAPEPADAKRLGREIKGFDKEVWNKHADAIVERGNYLKFAQDDQLKQWLINTEGKILVEASETDRIWGIGYGVDTARGHEDDWGQNRMGLALTRARDRIIKEAEGANIK</sequence>
<proteinExistence type="predicted"/>
<dbReference type="InterPro" id="IPR037238">
    <property type="entry name" value="YbiA-like_sf"/>
</dbReference>
<evidence type="ECO:0000259" key="2">
    <source>
        <dbReference type="Pfam" id="PF08719"/>
    </source>
</evidence>
<dbReference type="Proteomes" id="UP000193986">
    <property type="component" value="Unassembled WGS sequence"/>
</dbReference>
<feature type="domain" description="NADAR" evidence="2">
    <location>
        <begin position="60"/>
        <end position="206"/>
    </location>
</feature>
<protein>
    <recommendedName>
        <fullName evidence="2">NADAR domain-containing protein</fullName>
    </recommendedName>
</protein>
<evidence type="ECO:0000256" key="1">
    <source>
        <dbReference type="SAM" id="MobiDB-lite"/>
    </source>
</evidence>
<dbReference type="AlphaFoldDB" id="A0A1Y2BLH1"/>
<accession>A0A1Y2BLH1</accession>
<dbReference type="InterPro" id="IPR012816">
    <property type="entry name" value="NADAR"/>
</dbReference>
<evidence type="ECO:0000313" key="3">
    <source>
        <dbReference type="EMBL" id="ORY35561.1"/>
    </source>
</evidence>
<dbReference type="InParanoid" id="A0A1Y2BLH1"/>
<reference evidence="3 4" key="1">
    <citation type="submission" date="2016-07" db="EMBL/GenBank/DDBJ databases">
        <title>Pervasive Adenine N6-methylation of Active Genes in Fungi.</title>
        <authorList>
            <consortium name="DOE Joint Genome Institute"/>
            <person name="Mondo S.J."/>
            <person name="Dannebaum R.O."/>
            <person name="Kuo R.C."/>
            <person name="Labutti K."/>
            <person name="Haridas S."/>
            <person name="Kuo A."/>
            <person name="Salamov A."/>
            <person name="Ahrendt S.R."/>
            <person name="Lipzen A."/>
            <person name="Sullivan W."/>
            <person name="Andreopoulos W.B."/>
            <person name="Clum A."/>
            <person name="Lindquist E."/>
            <person name="Daum C."/>
            <person name="Ramamoorthy G.K."/>
            <person name="Gryganskyi A."/>
            <person name="Culley D."/>
            <person name="Magnuson J.K."/>
            <person name="James T.Y."/>
            <person name="O'Malley M.A."/>
            <person name="Stajich J.E."/>
            <person name="Spatafora J.W."/>
            <person name="Visel A."/>
            <person name="Grigoriev I.V."/>
        </authorList>
    </citation>
    <scope>NUCLEOTIDE SEQUENCE [LARGE SCALE GENOMIC DNA]</scope>
    <source>
        <strain evidence="3 4">68-887.2</strain>
    </source>
</reference>
<keyword evidence="4" id="KW-1185">Reference proteome</keyword>
<feature type="compositionally biased region" description="Low complexity" evidence="1">
    <location>
        <begin position="12"/>
        <end position="38"/>
    </location>
</feature>
<feature type="region of interest" description="Disordered" evidence="1">
    <location>
        <begin position="1"/>
        <end position="38"/>
    </location>
</feature>